<feature type="domain" description="Clp ATPase C-terminal" evidence="10">
    <location>
        <begin position="360"/>
        <end position="455"/>
    </location>
</feature>
<dbReference type="AlphaFoldDB" id="A0A9X2RF20"/>
<comment type="caution">
    <text evidence="11">The sequence shown here is derived from an EMBL/GenBank/DDBJ whole genome shotgun (WGS) entry which is preliminary data.</text>
</comment>
<dbReference type="FunFam" id="3.40.50.300:FF:000213">
    <property type="entry name" value="ATP-dependent protease ATPase subunit HslU"/>
    <property type="match status" value="1"/>
</dbReference>
<comment type="function">
    <text evidence="7">ATPase subunit of a proteasome-like degradation complex; this subunit has chaperone activity. The binding of ATP and its subsequent hydrolysis by HslU are essential for unfolding of protein substrates subsequently hydrolyzed by HslV. HslU recognizes the N-terminal part of its protein substrates and unfolds these before they are guided to HslV for hydrolysis.</text>
</comment>
<dbReference type="CDD" id="cd19498">
    <property type="entry name" value="RecA-like_HslU"/>
    <property type="match status" value="1"/>
</dbReference>
<dbReference type="PANTHER" id="PTHR48102">
    <property type="entry name" value="ATP-DEPENDENT CLP PROTEASE ATP-BINDING SUBUNIT CLPX-LIKE, MITOCHONDRIAL-RELATED"/>
    <property type="match status" value="1"/>
</dbReference>
<dbReference type="InterPro" id="IPR027417">
    <property type="entry name" value="P-loop_NTPase"/>
</dbReference>
<dbReference type="NCBIfam" id="NF003544">
    <property type="entry name" value="PRK05201.1"/>
    <property type="match status" value="1"/>
</dbReference>
<feature type="binding site" evidence="7">
    <location>
        <position position="23"/>
    </location>
    <ligand>
        <name>ATP</name>
        <dbReference type="ChEBI" id="CHEBI:30616"/>
    </ligand>
</feature>
<feature type="binding site" evidence="7">
    <location>
        <position position="346"/>
    </location>
    <ligand>
        <name>ATP</name>
        <dbReference type="ChEBI" id="CHEBI:30616"/>
    </ligand>
</feature>
<dbReference type="InterPro" id="IPR003593">
    <property type="entry name" value="AAA+_ATPase"/>
</dbReference>
<keyword evidence="11" id="KW-0645">Protease</keyword>
<evidence type="ECO:0000313" key="11">
    <source>
        <dbReference type="EMBL" id="MCP9290099.1"/>
    </source>
</evidence>
<feature type="domain" description="AAA+ ATPase" evidence="9">
    <location>
        <begin position="54"/>
        <end position="357"/>
    </location>
</feature>
<dbReference type="GO" id="GO:0008233">
    <property type="term" value="F:peptidase activity"/>
    <property type="evidence" value="ECO:0007669"/>
    <property type="project" value="UniProtKB-KW"/>
</dbReference>
<reference evidence="11" key="1">
    <citation type="submission" date="2022-06" db="EMBL/GenBank/DDBJ databases">
        <title>Gracilimonas sp. CAU 1638 isolated from sea sediment.</title>
        <authorList>
            <person name="Kim W."/>
        </authorList>
    </citation>
    <scope>NUCLEOTIDE SEQUENCE</scope>
    <source>
        <strain evidence="11">CAU 1638</strain>
    </source>
</reference>
<dbReference type="GO" id="GO:0036402">
    <property type="term" value="F:proteasome-activating activity"/>
    <property type="evidence" value="ECO:0007669"/>
    <property type="project" value="UniProtKB-UniRule"/>
</dbReference>
<keyword evidence="12" id="KW-1185">Reference proteome</keyword>
<dbReference type="InterPro" id="IPR004491">
    <property type="entry name" value="HslU"/>
</dbReference>
<dbReference type="SMART" id="SM00382">
    <property type="entry name" value="AAA"/>
    <property type="match status" value="1"/>
</dbReference>
<dbReference type="Gene3D" id="1.10.8.60">
    <property type="match status" value="1"/>
</dbReference>
<keyword evidence="11" id="KW-0378">Hydrolase</keyword>
<dbReference type="Pfam" id="PF07724">
    <property type="entry name" value="AAA_2"/>
    <property type="match status" value="1"/>
</dbReference>
<evidence type="ECO:0000259" key="9">
    <source>
        <dbReference type="SMART" id="SM00382"/>
    </source>
</evidence>
<evidence type="ECO:0000259" key="10">
    <source>
        <dbReference type="SMART" id="SM01086"/>
    </source>
</evidence>
<dbReference type="NCBIfam" id="TIGR00390">
    <property type="entry name" value="hslU"/>
    <property type="match status" value="1"/>
</dbReference>
<evidence type="ECO:0000256" key="3">
    <source>
        <dbReference type="ARBA" id="ARBA00022490"/>
    </source>
</evidence>
<dbReference type="Proteomes" id="UP001139125">
    <property type="component" value="Unassembled WGS sequence"/>
</dbReference>
<keyword evidence="3 7" id="KW-0963">Cytoplasm</keyword>
<dbReference type="GO" id="GO:0005524">
    <property type="term" value="F:ATP binding"/>
    <property type="evidence" value="ECO:0007669"/>
    <property type="project" value="UniProtKB-UniRule"/>
</dbReference>
<comment type="subunit">
    <text evidence="7">A double ring-shaped homohexamer of HslV is capped on each side by a ring-shaped HslU homohexamer. The assembly of the HslU/HslV complex is dependent on binding of ATP.</text>
</comment>
<organism evidence="11 12">
    <name type="scientific">Gracilimonas sediminicola</name>
    <dbReference type="NCBI Taxonomy" id="2952158"/>
    <lineage>
        <taxon>Bacteria</taxon>
        <taxon>Pseudomonadati</taxon>
        <taxon>Balneolota</taxon>
        <taxon>Balneolia</taxon>
        <taxon>Balneolales</taxon>
        <taxon>Balneolaceae</taxon>
        <taxon>Gracilimonas</taxon>
    </lineage>
</organism>
<dbReference type="SUPFAM" id="SSF52540">
    <property type="entry name" value="P-loop containing nucleoside triphosphate hydrolases"/>
    <property type="match status" value="1"/>
</dbReference>
<dbReference type="InterPro" id="IPR050052">
    <property type="entry name" value="ATP-dep_Clp_protease_ClpX"/>
</dbReference>
<dbReference type="EMBL" id="JANDBC010000001">
    <property type="protein sequence ID" value="MCP9290099.1"/>
    <property type="molecule type" value="Genomic_DNA"/>
</dbReference>
<dbReference type="GO" id="GO:0009376">
    <property type="term" value="C:HslUV protease complex"/>
    <property type="evidence" value="ECO:0007669"/>
    <property type="project" value="UniProtKB-UniRule"/>
</dbReference>
<dbReference type="Pfam" id="PF00004">
    <property type="entry name" value="AAA"/>
    <property type="match status" value="1"/>
</dbReference>
<proteinExistence type="inferred from homology"/>
<evidence type="ECO:0000256" key="2">
    <source>
        <dbReference type="ARBA" id="ARBA00009771"/>
    </source>
</evidence>
<comment type="similarity">
    <text evidence="2 7">Belongs to the ClpX chaperone family. HslU subfamily.</text>
</comment>
<evidence type="ECO:0000256" key="8">
    <source>
        <dbReference type="SAM" id="MobiDB-lite"/>
    </source>
</evidence>
<name>A0A9X2RF20_9BACT</name>
<evidence type="ECO:0000256" key="4">
    <source>
        <dbReference type="ARBA" id="ARBA00022741"/>
    </source>
</evidence>
<feature type="region of interest" description="Disordered" evidence="8">
    <location>
        <begin position="150"/>
        <end position="176"/>
    </location>
</feature>
<dbReference type="GO" id="GO:0043335">
    <property type="term" value="P:protein unfolding"/>
    <property type="evidence" value="ECO:0007669"/>
    <property type="project" value="UniProtKB-UniRule"/>
</dbReference>
<evidence type="ECO:0000256" key="6">
    <source>
        <dbReference type="ARBA" id="ARBA00023186"/>
    </source>
</evidence>
<gene>
    <name evidence="7 11" type="primary">hslU</name>
    <name evidence="11" type="ORF">NM125_00735</name>
</gene>
<keyword evidence="5 7" id="KW-0067">ATP-binding</keyword>
<evidence type="ECO:0000256" key="7">
    <source>
        <dbReference type="HAMAP-Rule" id="MF_00249"/>
    </source>
</evidence>
<comment type="subcellular location">
    <subcellularLocation>
        <location evidence="1 7">Cytoplasm</location>
    </subcellularLocation>
</comment>
<dbReference type="InterPro" id="IPR003959">
    <property type="entry name" value="ATPase_AAA_core"/>
</dbReference>
<feature type="binding site" evidence="7">
    <location>
        <position position="418"/>
    </location>
    <ligand>
        <name>ATP</name>
        <dbReference type="ChEBI" id="CHEBI:30616"/>
    </ligand>
</feature>
<evidence type="ECO:0000313" key="12">
    <source>
        <dbReference type="Proteomes" id="UP001139125"/>
    </source>
</evidence>
<feature type="binding site" evidence="7">
    <location>
        <begin position="65"/>
        <end position="70"/>
    </location>
    <ligand>
        <name>ATP</name>
        <dbReference type="ChEBI" id="CHEBI:30616"/>
    </ligand>
</feature>
<keyword evidence="6 7" id="KW-0143">Chaperone</keyword>
<evidence type="ECO:0000256" key="5">
    <source>
        <dbReference type="ARBA" id="ARBA00022840"/>
    </source>
</evidence>
<dbReference type="GO" id="GO:0016887">
    <property type="term" value="F:ATP hydrolysis activity"/>
    <property type="evidence" value="ECO:0007669"/>
    <property type="project" value="InterPro"/>
</dbReference>
<dbReference type="RefSeq" id="WP_255131862.1">
    <property type="nucleotide sequence ID" value="NZ_JANDBC010000001.1"/>
</dbReference>
<evidence type="ECO:0000256" key="1">
    <source>
        <dbReference type="ARBA" id="ARBA00004496"/>
    </source>
</evidence>
<dbReference type="HAMAP" id="MF_00249">
    <property type="entry name" value="HslU"/>
    <property type="match status" value="1"/>
</dbReference>
<protein>
    <recommendedName>
        <fullName evidence="7">ATP-dependent protease ATPase subunit HslU</fullName>
    </recommendedName>
    <alternativeName>
        <fullName evidence="7">Unfoldase HslU</fullName>
    </alternativeName>
</protein>
<dbReference type="FunFam" id="3.40.50.300:FF:000220">
    <property type="entry name" value="ATP-dependent protease ATPase subunit HslU"/>
    <property type="match status" value="1"/>
</dbReference>
<dbReference type="SMART" id="SM01086">
    <property type="entry name" value="ClpB_D2-small"/>
    <property type="match status" value="1"/>
</dbReference>
<dbReference type="InterPro" id="IPR019489">
    <property type="entry name" value="Clp_ATPase_C"/>
</dbReference>
<feature type="binding site" evidence="7">
    <location>
        <position position="277"/>
    </location>
    <ligand>
        <name>ATP</name>
        <dbReference type="ChEBI" id="CHEBI:30616"/>
    </ligand>
</feature>
<accession>A0A9X2RF20</accession>
<dbReference type="Gene3D" id="3.40.50.300">
    <property type="entry name" value="P-loop containing nucleotide triphosphate hydrolases"/>
    <property type="match status" value="2"/>
</dbReference>
<dbReference type="PANTHER" id="PTHR48102:SF3">
    <property type="entry name" value="ATP-DEPENDENT PROTEASE ATPASE SUBUNIT HSLU"/>
    <property type="match status" value="1"/>
</dbReference>
<keyword evidence="4 7" id="KW-0547">Nucleotide-binding</keyword>
<sequence>MLTIQEKNLTPQQIVAELDKYIVGQKSAKRSVSIALRNRWRRLNSDEEIRDEIVPNNILLIGPTGVGKTEIARRLAKLAHAPFMKVEASKFTEVGYVGRDVESMIRDLTDVAISMVKQEMQDRVKEKAEHKAEERILDILIPPVKKSGVGFNSSSSSEDFDPQNASDSELNERTRDRFREKLRDGELEDREIEIEVNSSKNPMMKVFGPQGMEEMGINLQDMLGNLGKGNKKTKRKLPIKEAREILTEEEAEKLIDHESAVQEALERVQKQGIVFIDEIDKIAESSTGSGGKGGPDVSRQGVQRDLLPIVEGSAVNTKHGIVKTDHILFIGSGAFHVSKPSDLIPELQGRFPIRVELNSLTENDFIDILSKPKNALTKQYIAMLDTEGVEIEFKDEAIREIARIAAEVNASVENIGARRLHTIMSSLFDELLFAVPDDINSGKITIDRGYVDKQLAGIVKDKDLSHYIL</sequence>